<feature type="transmembrane region" description="Helical" evidence="2">
    <location>
        <begin position="9"/>
        <end position="26"/>
    </location>
</feature>
<feature type="transmembrane region" description="Helical" evidence="2">
    <location>
        <begin position="89"/>
        <end position="107"/>
    </location>
</feature>
<feature type="compositionally biased region" description="Polar residues" evidence="1">
    <location>
        <begin position="520"/>
        <end position="531"/>
    </location>
</feature>
<sequence>MTDRAWWQSRWYAIGLACLMAVPLLWPDIPPITDLLGHIGRYGVELERAGSPFLQRYYGFEWGLIGNMGIDLLIVPLSRLMGLEPAVKLIVLLIPPLTAGGLLWMAKEAHGRIPPSAAFALPFAYGYPFQFGFANFALSMALAFLAFGYWLRLGRTGRTRLRAALFVPIGLAIWVCHSYGWAVLCLLAAAAELVRMRDDTGEGTAKRNLFSTVWHAGLACLPLVPPMILMLVWRSGAVAGTTGGYTATWKYAWLLAALRDDYRPYDIACVSVVFILLGLGVARVGFRYNRTLGLAALFLFAAYALLPRVLLGSAYADMRMAPYALAVAVVALRPIGDARWWRPALAVAALAFLVVRLTGHTLHYARLDRAYDEQLAAVEHLPIGARVMVLVNLPCQGSWSYSRMDHLGSLAIGRRQAFVNGQWAMAGAQLLTIRNPHVGRFGGDPTQLLRPLKCRRRGEPVLADTLRNFPRAAYDHFWLIDMPRSGWLRYPDLVPVWHGRTRGILYRVVPAPVPAKPQAGSATSASDTPNGSDPRATM</sequence>
<feature type="transmembrane region" description="Helical" evidence="2">
    <location>
        <begin position="292"/>
        <end position="311"/>
    </location>
</feature>
<dbReference type="RefSeq" id="WP_184075118.1">
    <property type="nucleotide sequence ID" value="NZ_BMJP01000002.1"/>
</dbReference>
<evidence type="ECO:0000313" key="4">
    <source>
        <dbReference type="Proteomes" id="UP000546701"/>
    </source>
</evidence>
<feature type="transmembrane region" description="Helical" evidence="2">
    <location>
        <begin position="127"/>
        <end position="151"/>
    </location>
</feature>
<protein>
    <recommendedName>
        <fullName evidence="5">Glycosyltransferase RgtA/B/C/D-like domain-containing protein</fullName>
    </recommendedName>
</protein>
<feature type="transmembrane region" description="Helical" evidence="2">
    <location>
        <begin position="57"/>
        <end position="77"/>
    </location>
</feature>
<name>A0A7W9BRY7_9SPHN</name>
<feature type="transmembrane region" description="Helical" evidence="2">
    <location>
        <begin position="341"/>
        <end position="359"/>
    </location>
</feature>
<feature type="transmembrane region" description="Helical" evidence="2">
    <location>
        <begin position="211"/>
        <end position="233"/>
    </location>
</feature>
<organism evidence="3 4">
    <name type="scientific">Sphingomonas prati</name>
    <dbReference type="NCBI Taxonomy" id="1843237"/>
    <lineage>
        <taxon>Bacteria</taxon>
        <taxon>Pseudomonadati</taxon>
        <taxon>Pseudomonadota</taxon>
        <taxon>Alphaproteobacteria</taxon>
        <taxon>Sphingomonadales</taxon>
        <taxon>Sphingomonadaceae</taxon>
        <taxon>Sphingomonas</taxon>
    </lineage>
</organism>
<accession>A0A7W9BRY7</accession>
<keyword evidence="2" id="KW-0472">Membrane</keyword>
<evidence type="ECO:0000256" key="1">
    <source>
        <dbReference type="SAM" id="MobiDB-lite"/>
    </source>
</evidence>
<evidence type="ECO:0008006" key="5">
    <source>
        <dbReference type="Google" id="ProtNLM"/>
    </source>
</evidence>
<gene>
    <name evidence="3" type="ORF">FHS99_001413</name>
</gene>
<keyword evidence="2" id="KW-0812">Transmembrane</keyword>
<feature type="region of interest" description="Disordered" evidence="1">
    <location>
        <begin position="516"/>
        <end position="538"/>
    </location>
</feature>
<evidence type="ECO:0000256" key="2">
    <source>
        <dbReference type="SAM" id="Phobius"/>
    </source>
</evidence>
<comment type="caution">
    <text evidence="3">The sequence shown here is derived from an EMBL/GenBank/DDBJ whole genome shotgun (WGS) entry which is preliminary data.</text>
</comment>
<keyword evidence="4" id="KW-1185">Reference proteome</keyword>
<dbReference type="AlphaFoldDB" id="A0A7W9BRY7"/>
<feature type="transmembrane region" description="Helical" evidence="2">
    <location>
        <begin position="163"/>
        <end position="191"/>
    </location>
</feature>
<dbReference type="EMBL" id="JACIJR010000003">
    <property type="protein sequence ID" value="MBB5728935.1"/>
    <property type="molecule type" value="Genomic_DNA"/>
</dbReference>
<feature type="transmembrane region" description="Helical" evidence="2">
    <location>
        <begin position="267"/>
        <end position="286"/>
    </location>
</feature>
<reference evidence="3 4" key="1">
    <citation type="submission" date="2020-08" db="EMBL/GenBank/DDBJ databases">
        <title>Genomic Encyclopedia of Type Strains, Phase IV (KMG-IV): sequencing the most valuable type-strain genomes for metagenomic binning, comparative biology and taxonomic classification.</title>
        <authorList>
            <person name="Goeker M."/>
        </authorList>
    </citation>
    <scope>NUCLEOTIDE SEQUENCE [LARGE SCALE GENOMIC DNA]</scope>
    <source>
        <strain evidence="3 4">DSM 103336</strain>
    </source>
</reference>
<proteinExistence type="predicted"/>
<evidence type="ECO:0000313" key="3">
    <source>
        <dbReference type="EMBL" id="MBB5728935.1"/>
    </source>
</evidence>
<keyword evidence="2" id="KW-1133">Transmembrane helix</keyword>
<dbReference type="Proteomes" id="UP000546701">
    <property type="component" value="Unassembled WGS sequence"/>
</dbReference>